<reference evidence="5 6" key="1">
    <citation type="submission" date="2020-08" db="EMBL/GenBank/DDBJ databases">
        <title>Plant Genome Project.</title>
        <authorList>
            <person name="Zhang R.-G."/>
        </authorList>
    </citation>
    <scope>NUCLEOTIDE SEQUENCE [LARGE SCALE GENOMIC DNA]</scope>
    <source>
        <tissue evidence="5">Rhizome</tissue>
    </source>
</reference>
<comment type="caution">
    <text evidence="5">The sequence shown here is derived from an EMBL/GenBank/DDBJ whole genome shotgun (WGS) entry which is preliminary data.</text>
</comment>
<dbReference type="Gene3D" id="1.10.10.60">
    <property type="entry name" value="Homeodomain-like"/>
    <property type="match status" value="1"/>
</dbReference>
<dbReference type="NCBIfam" id="TIGR01557">
    <property type="entry name" value="myb_SHAQKYF"/>
    <property type="match status" value="1"/>
</dbReference>
<keyword evidence="2" id="KW-0804">Transcription</keyword>
<keyword evidence="6" id="KW-1185">Reference proteome</keyword>
<dbReference type="InterPro" id="IPR006447">
    <property type="entry name" value="Myb_dom_plants"/>
</dbReference>
<evidence type="ECO:0000256" key="1">
    <source>
        <dbReference type="ARBA" id="ARBA00023015"/>
    </source>
</evidence>
<sequence>MRWTEELHRSFVAAVEFLGGETRATPKRILEAMGVKGIGMSQVKSHLQMYRSGSSLHNVHQLLPKQNPWRRRRQPQLELPPQELITFPRANPNPSLLLRRAPLEASLRDAKSITVPVSNASGRGQFWGLRSYATFEGENNGAVVVKQHHELSLELTISLPCSS</sequence>
<dbReference type="Pfam" id="PF00249">
    <property type="entry name" value="Myb_DNA-binding"/>
    <property type="match status" value="1"/>
</dbReference>
<evidence type="ECO:0000256" key="2">
    <source>
        <dbReference type="ARBA" id="ARBA00023163"/>
    </source>
</evidence>
<dbReference type="GO" id="GO:0003700">
    <property type="term" value="F:DNA-binding transcription factor activity"/>
    <property type="evidence" value="ECO:0007669"/>
    <property type="project" value="InterPro"/>
</dbReference>
<dbReference type="AlphaFoldDB" id="A0A8J5ICL5"/>
<feature type="domain" description="Myb-like" evidence="4">
    <location>
        <begin position="1"/>
        <end position="51"/>
    </location>
</feature>
<dbReference type="InterPro" id="IPR046955">
    <property type="entry name" value="PHR1-like"/>
</dbReference>
<name>A0A8J5ICL5_ZINOF</name>
<protein>
    <recommendedName>
        <fullName evidence="4">Myb-like domain-containing protein</fullName>
    </recommendedName>
</protein>
<gene>
    <name evidence="5" type="ORF">ZIOFF_005513</name>
</gene>
<dbReference type="SUPFAM" id="SSF46689">
    <property type="entry name" value="Homeodomain-like"/>
    <property type="match status" value="1"/>
</dbReference>
<proteinExistence type="predicted"/>
<dbReference type="GO" id="GO:0003677">
    <property type="term" value="F:DNA binding"/>
    <property type="evidence" value="ECO:0007669"/>
    <property type="project" value="InterPro"/>
</dbReference>
<accession>A0A8J5ICL5</accession>
<evidence type="ECO:0000313" key="6">
    <source>
        <dbReference type="Proteomes" id="UP000734854"/>
    </source>
</evidence>
<organism evidence="5 6">
    <name type="scientific">Zingiber officinale</name>
    <name type="common">Ginger</name>
    <name type="synonym">Amomum zingiber</name>
    <dbReference type="NCBI Taxonomy" id="94328"/>
    <lineage>
        <taxon>Eukaryota</taxon>
        <taxon>Viridiplantae</taxon>
        <taxon>Streptophyta</taxon>
        <taxon>Embryophyta</taxon>
        <taxon>Tracheophyta</taxon>
        <taxon>Spermatophyta</taxon>
        <taxon>Magnoliopsida</taxon>
        <taxon>Liliopsida</taxon>
        <taxon>Zingiberales</taxon>
        <taxon>Zingiberaceae</taxon>
        <taxon>Zingiber</taxon>
    </lineage>
</organism>
<dbReference type="InterPro" id="IPR001005">
    <property type="entry name" value="SANT/Myb"/>
</dbReference>
<dbReference type="InterPro" id="IPR009057">
    <property type="entry name" value="Homeodomain-like_sf"/>
</dbReference>
<evidence type="ECO:0000256" key="3">
    <source>
        <dbReference type="ARBA" id="ARBA00023242"/>
    </source>
</evidence>
<keyword evidence="3" id="KW-0539">Nucleus</keyword>
<dbReference type="EMBL" id="JACMSC010000002">
    <property type="protein sequence ID" value="KAG6531694.1"/>
    <property type="molecule type" value="Genomic_DNA"/>
</dbReference>
<dbReference type="Proteomes" id="UP000734854">
    <property type="component" value="Unassembled WGS sequence"/>
</dbReference>
<evidence type="ECO:0000259" key="4">
    <source>
        <dbReference type="Pfam" id="PF00249"/>
    </source>
</evidence>
<dbReference type="PANTHER" id="PTHR31314:SF113">
    <property type="entry name" value="MYB FAMILY TRANSCRIPTION FACTOR MPH1"/>
    <property type="match status" value="1"/>
</dbReference>
<evidence type="ECO:0000313" key="5">
    <source>
        <dbReference type="EMBL" id="KAG6531694.1"/>
    </source>
</evidence>
<dbReference type="PANTHER" id="PTHR31314">
    <property type="entry name" value="MYB FAMILY TRANSCRIPTION FACTOR PHL7-LIKE"/>
    <property type="match status" value="1"/>
</dbReference>
<keyword evidence="1" id="KW-0805">Transcription regulation</keyword>